<evidence type="ECO:0000313" key="8">
    <source>
        <dbReference type="EMBL" id="KAF2828741.1"/>
    </source>
</evidence>
<evidence type="ECO:0000256" key="5">
    <source>
        <dbReference type="ARBA" id="ARBA00023136"/>
    </source>
</evidence>
<comment type="similarity">
    <text evidence="2">Belongs to the ADIPOR family.</text>
</comment>
<keyword evidence="3 7" id="KW-0812">Transmembrane</keyword>
<evidence type="ECO:0000256" key="6">
    <source>
        <dbReference type="PIRSR" id="PIRSR604254-1"/>
    </source>
</evidence>
<feature type="transmembrane region" description="Helical" evidence="7">
    <location>
        <begin position="216"/>
        <end position="236"/>
    </location>
</feature>
<feature type="transmembrane region" description="Helical" evidence="7">
    <location>
        <begin position="87"/>
        <end position="108"/>
    </location>
</feature>
<dbReference type="AlphaFoldDB" id="A0A6A7A611"/>
<evidence type="ECO:0000313" key="9">
    <source>
        <dbReference type="Proteomes" id="UP000799424"/>
    </source>
</evidence>
<gene>
    <name evidence="8" type="ORF">CC86DRAFT_347189</name>
</gene>
<sequence>MRNHTAPDSLLHPKDLPLWQQNSKYILSGYRPSTTSYAKSIQSLLYLHNQTVNIYTHLFRLCLFGLLACALRDSLYGRCPTATNEDVMVFSAYFAGVFACFSLSSAFHKLLNHSKAIYDQWLVLDFLGILCLIAGSWVPGVYYGFYCQRTVSQFYLIMITSLSTICAIFCLVPYCRTPDWRHFRTIMFLSLGISGFFPMNFAATELGIKQAHSQMGWGWFILKIVFYISGAGIYVFKYPEKVRPGNYDILGSSNQVFHVLVVLRALSHLIGIVQAFEYNHGPLTRLC</sequence>
<dbReference type="GO" id="GO:0038023">
    <property type="term" value="F:signaling receptor activity"/>
    <property type="evidence" value="ECO:0007669"/>
    <property type="project" value="TreeGrafter"/>
</dbReference>
<evidence type="ECO:0000256" key="7">
    <source>
        <dbReference type="SAM" id="Phobius"/>
    </source>
</evidence>
<keyword evidence="6" id="KW-0862">Zinc</keyword>
<evidence type="ECO:0000256" key="1">
    <source>
        <dbReference type="ARBA" id="ARBA00004141"/>
    </source>
</evidence>
<dbReference type="PANTHER" id="PTHR20855:SF52">
    <property type="entry name" value="ADIPONECTIN RECEPTOR PROTEIN"/>
    <property type="match status" value="1"/>
</dbReference>
<feature type="transmembrane region" description="Helical" evidence="7">
    <location>
        <begin position="256"/>
        <end position="276"/>
    </location>
</feature>
<evidence type="ECO:0000256" key="3">
    <source>
        <dbReference type="ARBA" id="ARBA00022692"/>
    </source>
</evidence>
<dbReference type="InterPro" id="IPR004254">
    <property type="entry name" value="AdipoR/HlyIII-related"/>
</dbReference>
<reference evidence="8" key="1">
    <citation type="journal article" date="2020" name="Stud. Mycol.">
        <title>101 Dothideomycetes genomes: a test case for predicting lifestyles and emergence of pathogens.</title>
        <authorList>
            <person name="Haridas S."/>
            <person name="Albert R."/>
            <person name="Binder M."/>
            <person name="Bloem J."/>
            <person name="Labutti K."/>
            <person name="Salamov A."/>
            <person name="Andreopoulos B."/>
            <person name="Baker S."/>
            <person name="Barry K."/>
            <person name="Bills G."/>
            <person name="Bluhm B."/>
            <person name="Cannon C."/>
            <person name="Castanera R."/>
            <person name="Culley D."/>
            <person name="Daum C."/>
            <person name="Ezra D."/>
            <person name="Gonzalez J."/>
            <person name="Henrissat B."/>
            <person name="Kuo A."/>
            <person name="Liang C."/>
            <person name="Lipzen A."/>
            <person name="Lutzoni F."/>
            <person name="Magnuson J."/>
            <person name="Mondo S."/>
            <person name="Nolan M."/>
            <person name="Ohm R."/>
            <person name="Pangilinan J."/>
            <person name="Park H.-J."/>
            <person name="Ramirez L."/>
            <person name="Alfaro M."/>
            <person name="Sun H."/>
            <person name="Tritt A."/>
            <person name="Yoshinaga Y."/>
            <person name="Zwiers L.-H."/>
            <person name="Turgeon B."/>
            <person name="Goodwin S."/>
            <person name="Spatafora J."/>
            <person name="Crous P."/>
            <person name="Grigoriev I."/>
        </authorList>
    </citation>
    <scope>NUCLEOTIDE SEQUENCE</scope>
    <source>
        <strain evidence="8">CBS 113818</strain>
    </source>
</reference>
<dbReference type="GO" id="GO:0046872">
    <property type="term" value="F:metal ion binding"/>
    <property type="evidence" value="ECO:0007669"/>
    <property type="project" value="UniProtKB-KW"/>
</dbReference>
<keyword evidence="5 7" id="KW-0472">Membrane</keyword>
<feature type="transmembrane region" description="Helical" evidence="7">
    <location>
        <begin position="186"/>
        <end position="204"/>
    </location>
</feature>
<dbReference type="EMBL" id="MU006222">
    <property type="protein sequence ID" value="KAF2828741.1"/>
    <property type="molecule type" value="Genomic_DNA"/>
</dbReference>
<feature type="binding site" evidence="6">
    <location>
        <position position="108"/>
    </location>
    <ligand>
        <name>Zn(2+)</name>
        <dbReference type="ChEBI" id="CHEBI:29105"/>
    </ligand>
</feature>
<accession>A0A6A7A611</accession>
<proteinExistence type="inferred from homology"/>
<name>A0A6A7A611_9PLEO</name>
<protein>
    <submittedName>
        <fullName evidence="8">HlyIII-domain-containing protein</fullName>
    </submittedName>
</protein>
<feature type="binding site" evidence="6">
    <location>
        <position position="258"/>
    </location>
    <ligand>
        <name>Zn(2+)</name>
        <dbReference type="ChEBI" id="CHEBI:29105"/>
    </ligand>
</feature>
<keyword evidence="9" id="KW-1185">Reference proteome</keyword>
<dbReference type="GO" id="GO:0006882">
    <property type="term" value="P:intracellular zinc ion homeostasis"/>
    <property type="evidence" value="ECO:0007669"/>
    <property type="project" value="TreeGrafter"/>
</dbReference>
<evidence type="ECO:0000256" key="4">
    <source>
        <dbReference type="ARBA" id="ARBA00022989"/>
    </source>
</evidence>
<dbReference type="GO" id="GO:0016020">
    <property type="term" value="C:membrane"/>
    <property type="evidence" value="ECO:0007669"/>
    <property type="project" value="UniProtKB-SubCell"/>
</dbReference>
<keyword evidence="6" id="KW-0479">Metal-binding</keyword>
<dbReference type="Pfam" id="PF03006">
    <property type="entry name" value="HlyIII"/>
    <property type="match status" value="1"/>
</dbReference>
<feature type="transmembrane region" description="Helical" evidence="7">
    <location>
        <begin position="54"/>
        <end position="75"/>
    </location>
</feature>
<evidence type="ECO:0000256" key="2">
    <source>
        <dbReference type="ARBA" id="ARBA00007018"/>
    </source>
</evidence>
<comment type="subcellular location">
    <subcellularLocation>
        <location evidence="1">Membrane</location>
        <topology evidence="1">Multi-pass membrane protein</topology>
    </subcellularLocation>
</comment>
<feature type="transmembrane region" description="Helical" evidence="7">
    <location>
        <begin position="154"/>
        <end position="174"/>
    </location>
</feature>
<organism evidence="8 9">
    <name type="scientific">Ophiobolus disseminans</name>
    <dbReference type="NCBI Taxonomy" id="1469910"/>
    <lineage>
        <taxon>Eukaryota</taxon>
        <taxon>Fungi</taxon>
        <taxon>Dikarya</taxon>
        <taxon>Ascomycota</taxon>
        <taxon>Pezizomycotina</taxon>
        <taxon>Dothideomycetes</taxon>
        <taxon>Pleosporomycetidae</taxon>
        <taxon>Pleosporales</taxon>
        <taxon>Pleosporineae</taxon>
        <taxon>Phaeosphaeriaceae</taxon>
        <taxon>Ophiobolus</taxon>
    </lineage>
</organism>
<dbReference type="PANTHER" id="PTHR20855">
    <property type="entry name" value="ADIPOR/PROGESTIN RECEPTOR-RELATED"/>
    <property type="match status" value="1"/>
</dbReference>
<keyword evidence="4 7" id="KW-1133">Transmembrane helix</keyword>
<dbReference type="OrthoDB" id="529367at2759"/>
<feature type="transmembrane region" description="Helical" evidence="7">
    <location>
        <begin position="120"/>
        <end position="142"/>
    </location>
</feature>
<dbReference type="Proteomes" id="UP000799424">
    <property type="component" value="Unassembled WGS sequence"/>
</dbReference>